<keyword evidence="3" id="KW-1185">Reference proteome</keyword>
<feature type="region of interest" description="Disordered" evidence="1">
    <location>
        <begin position="92"/>
        <end position="176"/>
    </location>
</feature>
<feature type="compositionally biased region" description="Low complexity" evidence="1">
    <location>
        <begin position="128"/>
        <end position="145"/>
    </location>
</feature>
<name>A0A0D3IBQ6_EMIH1</name>
<feature type="compositionally biased region" description="Basic residues" evidence="1">
    <location>
        <begin position="1"/>
        <end position="11"/>
    </location>
</feature>
<protein>
    <submittedName>
        <fullName evidence="2">Uncharacterized protein</fullName>
    </submittedName>
</protein>
<feature type="compositionally biased region" description="Basic residues" evidence="1">
    <location>
        <begin position="229"/>
        <end position="256"/>
    </location>
</feature>
<feature type="compositionally biased region" description="Basic and acidic residues" evidence="1">
    <location>
        <begin position="23"/>
        <end position="37"/>
    </location>
</feature>
<sequence>MSHCVRSHTRRSSGSPHRGRALSSHEGRRAVSGEGPRRHLRHAGSPLHRRLLGRCRFPRSTRSAYRLRIPARRPTTAPRRLVAGDHRVLHGHRGRECGRSRGHCHVSARPRHRPDRRHRRSSRRGVRPGHVCARSPTRRSSGSSPHRGRALSSHEGRRAVSGEGPRRHLRHAGSPLHHRLLGRCRFPRSTRSAYRLRVPARRPTTAPRRLVAGDHRVLHGHRGRECGRSRGHCHVSARPRHRPDRRHRRSKKKLLTRKTGTPISLPLPILSWSSRVHTPLPRDRVQAEATVGHTSVAGGSLP</sequence>
<feature type="compositionally biased region" description="Basic and acidic residues" evidence="1">
    <location>
        <begin position="152"/>
        <end position="166"/>
    </location>
</feature>
<dbReference type="AlphaFoldDB" id="A0A0D3IBQ6"/>
<evidence type="ECO:0000256" key="1">
    <source>
        <dbReference type="SAM" id="MobiDB-lite"/>
    </source>
</evidence>
<feature type="compositionally biased region" description="Basic residues" evidence="1">
    <location>
        <begin position="100"/>
        <end position="127"/>
    </location>
</feature>
<organism evidence="2 3">
    <name type="scientific">Emiliania huxleyi (strain CCMP1516)</name>
    <dbReference type="NCBI Taxonomy" id="280463"/>
    <lineage>
        <taxon>Eukaryota</taxon>
        <taxon>Haptista</taxon>
        <taxon>Haptophyta</taxon>
        <taxon>Prymnesiophyceae</taxon>
        <taxon>Isochrysidales</taxon>
        <taxon>Noelaerhabdaceae</taxon>
        <taxon>Emiliania</taxon>
    </lineage>
</organism>
<dbReference type="Proteomes" id="UP000013827">
    <property type="component" value="Unassembled WGS sequence"/>
</dbReference>
<dbReference type="HOGENOM" id="CLU_922662_0_0_1"/>
<feature type="region of interest" description="Disordered" evidence="1">
    <location>
        <begin position="221"/>
        <end position="260"/>
    </location>
</feature>
<dbReference type="KEGG" id="ehx:EMIHUDRAFT_446327"/>
<reference evidence="3" key="1">
    <citation type="journal article" date="2013" name="Nature">
        <title>Pan genome of the phytoplankton Emiliania underpins its global distribution.</title>
        <authorList>
            <person name="Read B.A."/>
            <person name="Kegel J."/>
            <person name="Klute M.J."/>
            <person name="Kuo A."/>
            <person name="Lefebvre S.C."/>
            <person name="Maumus F."/>
            <person name="Mayer C."/>
            <person name="Miller J."/>
            <person name="Monier A."/>
            <person name="Salamov A."/>
            <person name="Young J."/>
            <person name="Aguilar M."/>
            <person name="Claverie J.M."/>
            <person name="Frickenhaus S."/>
            <person name="Gonzalez K."/>
            <person name="Herman E.K."/>
            <person name="Lin Y.C."/>
            <person name="Napier J."/>
            <person name="Ogata H."/>
            <person name="Sarno A.F."/>
            <person name="Shmutz J."/>
            <person name="Schroeder D."/>
            <person name="de Vargas C."/>
            <person name="Verret F."/>
            <person name="von Dassow P."/>
            <person name="Valentin K."/>
            <person name="Van de Peer Y."/>
            <person name="Wheeler G."/>
            <person name="Dacks J.B."/>
            <person name="Delwiche C.F."/>
            <person name="Dyhrman S.T."/>
            <person name="Glockner G."/>
            <person name="John U."/>
            <person name="Richards T."/>
            <person name="Worden A.Z."/>
            <person name="Zhang X."/>
            <person name="Grigoriev I.V."/>
            <person name="Allen A.E."/>
            <person name="Bidle K."/>
            <person name="Borodovsky M."/>
            <person name="Bowler C."/>
            <person name="Brownlee C."/>
            <person name="Cock J.M."/>
            <person name="Elias M."/>
            <person name="Gladyshev V.N."/>
            <person name="Groth M."/>
            <person name="Guda C."/>
            <person name="Hadaegh A."/>
            <person name="Iglesias-Rodriguez M.D."/>
            <person name="Jenkins J."/>
            <person name="Jones B.M."/>
            <person name="Lawson T."/>
            <person name="Leese F."/>
            <person name="Lindquist E."/>
            <person name="Lobanov A."/>
            <person name="Lomsadze A."/>
            <person name="Malik S.B."/>
            <person name="Marsh M.E."/>
            <person name="Mackinder L."/>
            <person name="Mock T."/>
            <person name="Mueller-Roeber B."/>
            <person name="Pagarete A."/>
            <person name="Parker M."/>
            <person name="Probert I."/>
            <person name="Quesneville H."/>
            <person name="Raines C."/>
            <person name="Rensing S.A."/>
            <person name="Riano-Pachon D.M."/>
            <person name="Richier S."/>
            <person name="Rokitta S."/>
            <person name="Shiraiwa Y."/>
            <person name="Soanes D.M."/>
            <person name="van der Giezen M."/>
            <person name="Wahlund T.M."/>
            <person name="Williams B."/>
            <person name="Wilson W."/>
            <person name="Wolfe G."/>
            <person name="Wurch L.L."/>
        </authorList>
    </citation>
    <scope>NUCLEOTIDE SEQUENCE</scope>
</reference>
<feature type="region of interest" description="Disordered" evidence="1">
    <location>
        <begin position="1"/>
        <end position="47"/>
    </location>
</feature>
<reference evidence="2" key="2">
    <citation type="submission" date="2024-10" db="UniProtKB">
        <authorList>
            <consortium name="EnsemblProtists"/>
        </authorList>
    </citation>
    <scope>IDENTIFICATION</scope>
</reference>
<evidence type="ECO:0000313" key="3">
    <source>
        <dbReference type="Proteomes" id="UP000013827"/>
    </source>
</evidence>
<dbReference type="EnsemblProtists" id="EOD08691">
    <property type="protein sequence ID" value="EOD08691"/>
    <property type="gene ID" value="EMIHUDRAFT_446327"/>
</dbReference>
<accession>A0A0D3IBQ6</accession>
<proteinExistence type="predicted"/>
<feature type="compositionally biased region" description="Basic residues" evidence="1">
    <location>
        <begin position="38"/>
        <end position="47"/>
    </location>
</feature>
<dbReference type="RefSeq" id="XP_005761120.1">
    <property type="nucleotide sequence ID" value="XM_005761063.1"/>
</dbReference>
<dbReference type="GeneID" id="17254841"/>
<dbReference type="PaxDb" id="2903-EOD08691"/>
<feature type="compositionally biased region" description="Basic residues" evidence="1">
    <location>
        <begin position="167"/>
        <end position="176"/>
    </location>
</feature>
<evidence type="ECO:0000313" key="2">
    <source>
        <dbReference type="EnsemblProtists" id="EOD08691"/>
    </source>
</evidence>